<dbReference type="InterPro" id="IPR019845">
    <property type="entry name" value="Squalene/phytoene_synthase_CS"/>
</dbReference>
<keyword evidence="10" id="KW-0756">Sterol biosynthesis</keyword>
<dbReference type="EC" id="2.5.1.21" evidence="4 15"/>
<dbReference type="PROSITE" id="PS01044">
    <property type="entry name" value="SQUALEN_PHYTOEN_SYN_1"/>
    <property type="match status" value="1"/>
</dbReference>
<keyword evidence="5" id="KW-0444">Lipid biosynthesis</keyword>
<feature type="transmembrane region" description="Helical" evidence="15">
    <location>
        <begin position="20"/>
        <end position="37"/>
    </location>
</feature>
<evidence type="ECO:0000256" key="2">
    <source>
        <dbReference type="ARBA" id="ARBA00004370"/>
    </source>
</evidence>
<dbReference type="InterPro" id="IPR033904">
    <property type="entry name" value="Trans_IPPS_HH"/>
</dbReference>
<keyword evidence="17" id="KW-1185">Reference proteome</keyword>
<dbReference type="AlphaFoldDB" id="A0A9W4JRV8"/>
<dbReference type="FunFam" id="1.10.600.10:FF:000003">
    <property type="entry name" value="Farnesyl-diphosphate farnesyltransferase 1"/>
    <property type="match status" value="1"/>
</dbReference>
<evidence type="ECO:0000256" key="11">
    <source>
        <dbReference type="ARBA" id="ARBA00023098"/>
    </source>
</evidence>
<dbReference type="GO" id="GO:0006696">
    <property type="term" value="P:ergosterol biosynthetic process"/>
    <property type="evidence" value="ECO:0007669"/>
    <property type="project" value="TreeGrafter"/>
</dbReference>
<comment type="catalytic activity">
    <reaction evidence="15">
        <text>2 (2E,6E)-farnesyl diphosphate + NADPH + H(+) = squalene + 2 diphosphate + NADP(+)</text>
        <dbReference type="Rhea" id="RHEA:32295"/>
        <dbReference type="ChEBI" id="CHEBI:15378"/>
        <dbReference type="ChEBI" id="CHEBI:15440"/>
        <dbReference type="ChEBI" id="CHEBI:33019"/>
        <dbReference type="ChEBI" id="CHEBI:57783"/>
        <dbReference type="ChEBI" id="CHEBI:58349"/>
        <dbReference type="ChEBI" id="CHEBI:175763"/>
        <dbReference type="EC" id="2.5.1.21"/>
    </reaction>
</comment>
<evidence type="ECO:0000313" key="16">
    <source>
        <dbReference type="EMBL" id="CAG8408814.1"/>
    </source>
</evidence>
<accession>A0A9W4JRV8</accession>
<evidence type="ECO:0000256" key="5">
    <source>
        <dbReference type="ARBA" id="ARBA00022516"/>
    </source>
</evidence>
<evidence type="ECO:0000256" key="14">
    <source>
        <dbReference type="ARBA" id="ARBA00023221"/>
    </source>
</evidence>
<keyword evidence="11" id="KW-0443">Lipid metabolism</keyword>
<comment type="cofactor">
    <cofactor evidence="1 15">
        <name>Mg(2+)</name>
        <dbReference type="ChEBI" id="CHEBI:18420"/>
    </cofactor>
</comment>
<evidence type="ECO:0000256" key="15">
    <source>
        <dbReference type="RuleBase" id="RU368088"/>
    </source>
</evidence>
<dbReference type="OrthoDB" id="431150at2759"/>
<comment type="subcellular location">
    <subcellularLocation>
        <location evidence="2">Membrane</location>
    </subcellularLocation>
</comment>
<evidence type="ECO:0000256" key="10">
    <source>
        <dbReference type="ARBA" id="ARBA00023011"/>
    </source>
</evidence>
<evidence type="ECO:0000256" key="9">
    <source>
        <dbReference type="ARBA" id="ARBA00022989"/>
    </source>
</evidence>
<dbReference type="PANTHER" id="PTHR11626:SF2">
    <property type="entry name" value="SQUALENE SYNTHASE"/>
    <property type="match status" value="1"/>
</dbReference>
<dbReference type="GO" id="GO:0051996">
    <property type="term" value="F:squalene synthase [NAD(P)H] activity"/>
    <property type="evidence" value="ECO:0007669"/>
    <property type="project" value="UniProtKB-UniRule"/>
</dbReference>
<name>A0A9W4JRV8_9EURO</name>
<comment type="caution">
    <text evidence="16">The sequence shown here is derived from an EMBL/GenBank/DDBJ whole genome shotgun (WGS) entry which is preliminary data.</text>
</comment>
<comment type="caution">
    <text evidence="15">Lacks conserved residue(s) required for the propagation of feature annotation.</text>
</comment>
<dbReference type="CDD" id="cd00683">
    <property type="entry name" value="Trans_IPPS_HH"/>
    <property type="match status" value="1"/>
</dbReference>
<dbReference type="InterPro" id="IPR008949">
    <property type="entry name" value="Isoprenoid_synthase_dom_sf"/>
</dbReference>
<sequence>MWGCCDHVPGLTLHLISPRWFPFSFAFAPGFWLFLPFRSPLPLFVLLLGAVGFGFFIAVRASDVHASSSPIMGFIGNALYYSFHPMQLRAIIQWKVWHNPPHERNEKNETENQKLCFKFLDLTSRSFSAVIKELHPELLMPVCIFYLVLRGLDTVEDDTSIPLVTKEPILRDFKNYLTQEGWNFTGNRPEEKDRELLVQFNHVVTEFMNLKPEYQTIIKDITDRMGNGMADYAVKAESDDASVKTKEEYDLYCYYVAGLVGEGLTRLFVEAEFGNPALMKRPRLHKSMGLFLQKTNIIRDIREDFDDNRRFWPQEIWSKHVDNFEDLFKPEHLDAALNCSSEMVLDALEHAEECLFYLAGLREQSVFNFCAIPQSMAIATMELCFRNPDIFKKNIKITKGDACHLMHKSTQNLSVLCDSFREYTRKIHKKNTPKDPNFLKISIVCGQIEKFIETIFPTQTAEAAQRKVTGELTAAEAKRKEEDDQNKNDIWFMMGLMGVIVVIVAGLMIFAAWMMGARFDLAFKELTQGNFRPPKSIAHGEL</sequence>
<keyword evidence="6 15" id="KW-0808">Transferase</keyword>
<dbReference type="SFLD" id="SFLDG01018">
    <property type="entry name" value="Squalene/Phytoene_Synthase_Lik"/>
    <property type="match status" value="1"/>
</dbReference>
<evidence type="ECO:0000256" key="12">
    <source>
        <dbReference type="ARBA" id="ARBA00023136"/>
    </source>
</evidence>
<keyword evidence="7 15" id="KW-0812">Transmembrane</keyword>
<dbReference type="GO" id="GO:0005789">
    <property type="term" value="C:endoplasmic reticulum membrane"/>
    <property type="evidence" value="ECO:0007669"/>
    <property type="project" value="TreeGrafter"/>
</dbReference>
<keyword evidence="9 15" id="KW-1133">Transmembrane helix</keyword>
<keyword evidence="8" id="KW-0752">Steroid biosynthesis</keyword>
<dbReference type="EMBL" id="CAJVPG010000423">
    <property type="protein sequence ID" value="CAG8408814.1"/>
    <property type="molecule type" value="Genomic_DNA"/>
</dbReference>
<evidence type="ECO:0000256" key="13">
    <source>
        <dbReference type="ARBA" id="ARBA00023166"/>
    </source>
</evidence>
<feature type="transmembrane region" description="Helical" evidence="15">
    <location>
        <begin position="490"/>
        <end position="514"/>
    </location>
</feature>
<dbReference type="InterPro" id="IPR044844">
    <property type="entry name" value="Trans_IPPS_euk-type"/>
</dbReference>
<comment type="similarity">
    <text evidence="3 15">Belongs to the phytoene/squalene synthase family.</text>
</comment>
<dbReference type="SFLD" id="SFLDS00005">
    <property type="entry name" value="Isoprenoid_Synthase_Type_I"/>
    <property type="match status" value="1"/>
</dbReference>
<reference evidence="16" key="1">
    <citation type="submission" date="2021-07" db="EMBL/GenBank/DDBJ databases">
        <authorList>
            <person name="Branca A.L. A."/>
        </authorList>
    </citation>
    <scope>NUCLEOTIDE SEQUENCE</scope>
</reference>
<dbReference type="Pfam" id="PF00494">
    <property type="entry name" value="SQS_PSY"/>
    <property type="match status" value="1"/>
</dbReference>
<protein>
    <recommendedName>
        <fullName evidence="4 15">Squalene synthase</fullName>
        <shortName evidence="15">SQS</shortName>
        <shortName evidence="15">SS</shortName>
        <ecNumber evidence="4 15">2.5.1.21</ecNumber>
    </recommendedName>
</protein>
<keyword evidence="13" id="KW-1207">Sterol metabolism</keyword>
<evidence type="ECO:0000256" key="1">
    <source>
        <dbReference type="ARBA" id="ARBA00001946"/>
    </source>
</evidence>
<evidence type="ECO:0000256" key="4">
    <source>
        <dbReference type="ARBA" id="ARBA00012373"/>
    </source>
</evidence>
<dbReference type="Proteomes" id="UP001152649">
    <property type="component" value="Unassembled WGS sequence"/>
</dbReference>
<proteinExistence type="inferred from homology"/>
<evidence type="ECO:0000256" key="6">
    <source>
        <dbReference type="ARBA" id="ARBA00022679"/>
    </source>
</evidence>
<comment type="catalytic activity">
    <reaction evidence="15">
        <text>2 (2E,6E)-farnesyl diphosphate + NADH + H(+) = squalene + 2 diphosphate + NAD(+)</text>
        <dbReference type="Rhea" id="RHEA:32299"/>
        <dbReference type="ChEBI" id="CHEBI:15378"/>
        <dbReference type="ChEBI" id="CHEBI:15440"/>
        <dbReference type="ChEBI" id="CHEBI:33019"/>
        <dbReference type="ChEBI" id="CHEBI:57540"/>
        <dbReference type="ChEBI" id="CHEBI:57945"/>
        <dbReference type="ChEBI" id="CHEBI:175763"/>
        <dbReference type="EC" id="2.5.1.21"/>
    </reaction>
</comment>
<comment type="function">
    <text evidence="15">Catalyzes the condensation of 2 farnesyl pyrophosphate (FPP) moieties to form squalene.</text>
</comment>
<evidence type="ECO:0000256" key="7">
    <source>
        <dbReference type="ARBA" id="ARBA00022692"/>
    </source>
</evidence>
<gene>
    <name evidence="16" type="ORF">PSALAMII_LOCUS8591</name>
</gene>
<dbReference type="GO" id="GO:0045338">
    <property type="term" value="P:farnesyl diphosphate metabolic process"/>
    <property type="evidence" value="ECO:0007669"/>
    <property type="project" value="InterPro"/>
</dbReference>
<dbReference type="PROSITE" id="PS01045">
    <property type="entry name" value="SQUALEN_PHYTOEN_SYN_2"/>
    <property type="match status" value="1"/>
</dbReference>
<dbReference type="Gene3D" id="1.10.600.10">
    <property type="entry name" value="Farnesyl Diphosphate Synthase"/>
    <property type="match status" value="1"/>
</dbReference>
<organism evidence="16 17">
    <name type="scientific">Penicillium salamii</name>
    <dbReference type="NCBI Taxonomy" id="1612424"/>
    <lineage>
        <taxon>Eukaryota</taxon>
        <taxon>Fungi</taxon>
        <taxon>Dikarya</taxon>
        <taxon>Ascomycota</taxon>
        <taxon>Pezizomycotina</taxon>
        <taxon>Eurotiomycetes</taxon>
        <taxon>Eurotiomycetidae</taxon>
        <taxon>Eurotiales</taxon>
        <taxon>Aspergillaceae</taxon>
        <taxon>Penicillium</taxon>
    </lineage>
</organism>
<dbReference type="NCBIfam" id="TIGR01559">
    <property type="entry name" value="squal_synth"/>
    <property type="match status" value="1"/>
</dbReference>
<dbReference type="SUPFAM" id="SSF48576">
    <property type="entry name" value="Terpenoid synthases"/>
    <property type="match status" value="1"/>
</dbReference>
<evidence type="ECO:0000256" key="8">
    <source>
        <dbReference type="ARBA" id="ARBA00022955"/>
    </source>
</evidence>
<dbReference type="InterPro" id="IPR002060">
    <property type="entry name" value="Squ/phyt_synthse"/>
</dbReference>
<dbReference type="InterPro" id="IPR006449">
    <property type="entry name" value="Squal_synth-like"/>
</dbReference>
<keyword evidence="14" id="KW-0753">Steroid metabolism</keyword>
<evidence type="ECO:0000256" key="3">
    <source>
        <dbReference type="ARBA" id="ARBA00006251"/>
    </source>
</evidence>
<keyword evidence="12 15" id="KW-0472">Membrane</keyword>
<evidence type="ECO:0000313" key="17">
    <source>
        <dbReference type="Proteomes" id="UP001152649"/>
    </source>
</evidence>
<comment type="pathway">
    <text evidence="15">Terpene metabolism; lanosterol biosynthesis; lanosterol from farnesyl diphosphate: step 1/3.</text>
</comment>
<dbReference type="GO" id="GO:0055056">
    <property type="term" value="F:D-glucose transmembrane transporter activity"/>
    <property type="evidence" value="ECO:0007669"/>
    <property type="project" value="UniProtKB-UniRule"/>
</dbReference>
<feature type="transmembrane region" description="Helical" evidence="15">
    <location>
        <begin position="44"/>
        <end position="62"/>
    </location>
</feature>
<dbReference type="PANTHER" id="PTHR11626">
    <property type="entry name" value="FARNESYL-DIPHOSPHATE FARNESYLTRANSFERASE"/>
    <property type="match status" value="1"/>
</dbReference>